<dbReference type="NCBIfam" id="NF007980">
    <property type="entry name" value="PRK10707.1"/>
    <property type="match status" value="1"/>
</dbReference>
<dbReference type="SUPFAM" id="SSF55811">
    <property type="entry name" value="Nudix"/>
    <property type="match status" value="1"/>
</dbReference>
<evidence type="ECO:0000313" key="10">
    <source>
        <dbReference type="Proteomes" id="UP000076830"/>
    </source>
</evidence>
<keyword evidence="6" id="KW-0464">Manganese</keyword>
<gene>
    <name evidence="9" type="ORF">I596_2761</name>
</gene>
<dbReference type="Pfam" id="PF00293">
    <property type="entry name" value="NUDIX"/>
    <property type="match status" value="1"/>
</dbReference>
<keyword evidence="5" id="KW-0460">Magnesium</keyword>
<evidence type="ECO:0000256" key="3">
    <source>
        <dbReference type="ARBA" id="ARBA00022723"/>
    </source>
</evidence>
<dbReference type="EMBL" id="CP015249">
    <property type="protein sequence ID" value="ANB18756.1"/>
    <property type="molecule type" value="Genomic_DNA"/>
</dbReference>
<evidence type="ECO:0000256" key="5">
    <source>
        <dbReference type="ARBA" id="ARBA00022842"/>
    </source>
</evidence>
<dbReference type="InterPro" id="IPR015797">
    <property type="entry name" value="NUDIX_hydrolase-like_dom_sf"/>
</dbReference>
<dbReference type="AlphaFoldDB" id="A0A167H3P3"/>
<evidence type="ECO:0000256" key="6">
    <source>
        <dbReference type="ARBA" id="ARBA00023211"/>
    </source>
</evidence>
<protein>
    <submittedName>
        <fullName evidence="9">MutT/nudix family protein</fullName>
    </submittedName>
</protein>
<dbReference type="PATRIC" id="fig|1300342.3.peg.2686"/>
<feature type="region of interest" description="Disordered" evidence="7">
    <location>
        <begin position="16"/>
        <end position="40"/>
    </location>
</feature>
<keyword evidence="3" id="KW-0479">Metal-binding</keyword>
<evidence type="ECO:0000259" key="8">
    <source>
        <dbReference type="PROSITE" id="PS51462"/>
    </source>
</evidence>
<evidence type="ECO:0000256" key="1">
    <source>
        <dbReference type="ARBA" id="ARBA00001936"/>
    </source>
</evidence>
<dbReference type="Gene3D" id="3.90.79.10">
    <property type="entry name" value="Nucleoside Triphosphate Pyrophosphohydrolase"/>
    <property type="match status" value="1"/>
</dbReference>
<feature type="domain" description="Nudix hydrolase" evidence="8">
    <location>
        <begin position="44"/>
        <end position="177"/>
    </location>
</feature>
<dbReference type="GO" id="GO:0046872">
    <property type="term" value="F:metal ion binding"/>
    <property type="evidence" value="ECO:0007669"/>
    <property type="project" value="UniProtKB-KW"/>
</dbReference>
<dbReference type="GO" id="GO:0010945">
    <property type="term" value="F:coenzyme A diphosphatase activity"/>
    <property type="evidence" value="ECO:0007669"/>
    <property type="project" value="InterPro"/>
</dbReference>
<evidence type="ECO:0000256" key="2">
    <source>
        <dbReference type="ARBA" id="ARBA00001946"/>
    </source>
</evidence>
<comment type="cofactor">
    <cofactor evidence="2">
        <name>Mg(2+)</name>
        <dbReference type="ChEBI" id="CHEBI:18420"/>
    </cofactor>
</comment>
<keyword evidence="4" id="KW-0378">Hydrolase</keyword>
<dbReference type="PROSITE" id="PS51462">
    <property type="entry name" value="NUDIX"/>
    <property type="match status" value="1"/>
</dbReference>
<dbReference type="Proteomes" id="UP000076830">
    <property type="component" value="Chromosome"/>
</dbReference>
<dbReference type="InterPro" id="IPR000086">
    <property type="entry name" value="NUDIX_hydrolase_dom"/>
</dbReference>
<evidence type="ECO:0000256" key="7">
    <source>
        <dbReference type="SAM" id="MobiDB-lite"/>
    </source>
</evidence>
<proteinExistence type="predicted"/>
<dbReference type="CDD" id="cd03426">
    <property type="entry name" value="NUDIX_CoAse_Nudt7"/>
    <property type="match status" value="1"/>
</dbReference>
<sequence length="209" mass="22409">MSAALRAGGTPDIARLRRAVHPLDTPPCPPTAADRLVPDDPAAPRSAAAVLVPLVRRADGLTLLLTRRTDTLRTHAGQVSFPGGRIEDDDDGAVGAALRETQEETGIAPAFVQPLGYLDAFDTVSGYCVSPVVGLVEPDFALAPDPAEVSAVFEVPFAYILTPGRMQTTRVQWRGAQRRIHEFDYAGHRVWGATAAIILNLIQRLEAVQ</sequence>
<dbReference type="PANTHER" id="PTHR12992:SF11">
    <property type="entry name" value="MITOCHONDRIAL COENZYME A DIPHOSPHATASE NUDT8"/>
    <property type="match status" value="1"/>
</dbReference>
<evidence type="ECO:0000256" key="4">
    <source>
        <dbReference type="ARBA" id="ARBA00022801"/>
    </source>
</evidence>
<reference evidence="9 10" key="1">
    <citation type="submission" date="2016-04" db="EMBL/GenBank/DDBJ databases">
        <title>Complete genome sequence of Dokdonella koreensis DS-123T.</title>
        <authorList>
            <person name="Kim J.F."/>
            <person name="Lee H."/>
            <person name="Kwak M.-J."/>
        </authorList>
    </citation>
    <scope>NUCLEOTIDE SEQUENCE [LARGE SCALE GENOMIC DNA]</scope>
    <source>
        <strain evidence="9 10">DS-123</strain>
    </source>
</reference>
<dbReference type="InterPro" id="IPR045121">
    <property type="entry name" value="CoAse"/>
</dbReference>
<evidence type="ECO:0000313" key="9">
    <source>
        <dbReference type="EMBL" id="ANB18756.1"/>
    </source>
</evidence>
<dbReference type="KEGG" id="dko:I596_2761"/>
<keyword evidence="10" id="KW-1185">Reference proteome</keyword>
<dbReference type="STRING" id="1300342.I596_2761"/>
<accession>A0A167H3P3</accession>
<comment type="cofactor">
    <cofactor evidence="1">
        <name>Mn(2+)</name>
        <dbReference type="ChEBI" id="CHEBI:29035"/>
    </cofactor>
</comment>
<dbReference type="PANTHER" id="PTHR12992">
    <property type="entry name" value="NUDIX HYDROLASE"/>
    <property type="match status" value="1"/>
</dbReference>
<organism evidence="9 10">
    <name type="scientific">Dokdonella koreensis DS-123</name>
    <dbReference type="NCBI Taxonomy" id="1300342"/>
    <lineage>
        <taxon>Bacteria</taxon>
        <taxon>Pseudomonadati</taxon>
        <taxon>Pseudomonadota</taxon>
        <taxon>Gammaproteobacteria</taxon>
        <taxon>Lysobacterales</taxon>
        <taxon>Rhodanobacteraceae</taxon>
        <taxon>Dokdonella</taxon>
    </lineage>
</organism>
<name>A0A167H3P3_9GAMM</name>